<evidence type="ECO:0000313" key="2">
    <source>
        <dbReference type="EMBL" id="AUX26138.1"/>
    </source>
</evidence>
<keyword evidence="1" id="KW-0812">Transmembrane</keyword>
<keyword evidence="1" id="KW-1133">Transmembrane helix</keyword>
<gene>
    <name evidence="2" type="ORF">SOCEGT47_066990</name>
</gene>
<protein>
    <submittedName>
        <fullName evidence="2">Uncharacterized protein</fullName>
    </submittedName>
</protein>
<dbReference type="InterPro" id="IPR011990">
    <property type="entry name" value="TPR-like_helical_dom_sf"/>
</dbReference>
<feature type="transmembrane region" description="Helical" evidence="1">
    <location>
        <begin position="258"/>
        <end position="277"/>
    </location>
</feature>
<sequence length="289" mass="32652">MSELHLQLEHLLETRRVDIARRVLERAFSENPSDPENHYYAARVADRAGDRAEATRQIGQLLTLAPDHVRGLSLAVELARKGKDLALAEQHALELIRSHPEQGHYYAQYALVMLETLHVEKARALALEARRLSPEDELAHVVDVLTSIVMGERDRARHDLAELVRRNPDALSVAWTLLTVLEADHRDRDALEVAKEIVRATPDDPDAIRAVIELGARTHPLAWPAWPLRRFGYFASIGLWIAAAVALSIAAHTKNLSLAVWVGGLWIVYAIYSWTYLPLLRRWIRARGL</sequence>
<keyword evidence="1" id="KW-0472">Membrane</keyword>
<reference evidence="2 3" key="1">
    <citation type="submission" date="2015-09" db="EMBL/GenBank/DDBJ databases">
        <title>Sorangium comparison.</title>
        <authorList>
            <person name="Zaburannyi N."/>
            <person name="Bunk B."/>
            <person name="Overmann J."/>
            <person name="Mueller R."/>
        </authorList>
    </citation>
    <scope>NUCLEOTIDE SEQUENCE [LARGE SCALE GENOMIC DNA]</scope>
    <source>
        <strain evidence="2 3">So ceGT47</strain>
    </source>
</reference>
<dbReference type="OrthoDB" id="3353922at2"/>
<dbReference type="AlphaFoldDB" id="A0A4P2QA58"/>
<dbReference type="Gene3D" id="1.25.40.10">
    <property type="entry name" value="Tetratricopeptide repeat domain"/>
    <property type="match status" value="1"/>
</dbReference>
<dbReference type="SUPFAM" id="SSF48452">
    <property type="entry name" value="TPR-like"/>
    <property type="match status" value="1"/>
</dbReference>
<evidence type="ECO:0000313" key="3">
    <source>
        <dbReference type="Proteomes" id="UP000295781"/>
    </source>
</evidence>
<dbReference type="RefSeq" id="WP_129353549.1">
    <property type="nucleotide sequence ID" value="NZ_CP012670.1"/>
</dbReference>
<dbReference type="EMBL" id="CP012670">
    <property type="protein sequence ID" value="AUX26138.1"/>
    <property type="molecule type" value="Genomic_DNA"/>
</dbReference>
<dbReference type="Proteomes" id="UP000295781">
    <property type="component" value="Chromosome"/>
</dbReference>
<proteinExistence type="predicted"/>
<evidence type="ECO:0000256" key="1">
    <source>
        <dbReference type="SAM" id="Phobius"/>
    </source>
</evidence>
<organism evidence="2 3">
    <name type="scientific">Sorangium cellulosum</name>
    <name type="common">Polyangium cellulosum</name>
    <dbReference type="NCBI Taxonomy" id="56"/>
    <lineage>
        <taxon>Bacteria</taxon>
        <taxon>Pseudomonadati</taxon>
        <taxon>Myxococcota</taxon>
        <taxon>Polyangia</taxon>
        <taxon>Polyangiales</taxon>
        <taxon>Polyangiaceae</taxon>
        <taxon>Sorangium</taxon>
    </lineage>
</organism>
<dbReference type="Pfam" id="PF13432">
    <property type="entry name" value="TPR_16"/>
    <property type="match status" value="2"/>
</dbReference>
<accession>A0A4P2QA58</accession>
<feature type="transmembrane region" description="Helical" evidence="1">
    <location>
        <begin position="231"/>
        <end position="252"/>
    </location>
</feature>
<name>A0A4P2QA58_SORCE</name>